<dbReference type="Gene3D" id="3.90.940.10">
    <property type="match status" value="1"/>
</dbReference>
<dbReference type="GO" id="GO:0003899">
    <property type="term" value="F:DNA-directed RNA polymerase activity"/>
    <property type="evidence" value="ECO:0007669"/>
    <property type="project" value="InterPro"/>
</dbReference>
<comment type="subcellular location">
    <subcellularLocation>
        <location evidence="1">Nucleus</location>
    </subcellularLocation>
</comment>
<accession>A0AB34G7W8</accession>
<dbReference type="PANTHER" id="PTHR47227">
    <property type="entry name" value="DNA-DIRECTED RNA POLYMERASE SUBUNIT K"/>
    <property type="match status" value="1"/>
</dbReference>
<reference evidence="7" key="1">
    <citation type="submission" date="2023-01" db="EMBL/GenBank/DDBJ databases">
        <title>The growth and conidiation of Purpureocillium lavendulum are regulated by nitrogen source and histone H3K14 acetylation.</title>
        <authorList>
            <person name="Tang P."/>
            <person name="Han J."/>
            <person name="Zhang C."/>
            <person name="Tang P."/>
            <person name="Qi F."/>
            <person name="Zhang K."/>
            <person name="Liang L."/>
        </authorList>
    </citation>
    <scope>NUCLEOTIDE SEQUENCE</scope>
    <source>
        <strain evidence="7">YMF1.00683</strain>
    </source>
</reference>
<evidence type="ECO:0000313" key="8">
    <source>
        <dbReference type="Proteomes" id="UP001163105"/>
    </source>
</evidence>
<keyword evidence="4" id="KW-0539">Nucleus</keyword>
<comment type="similarity">
    <text evidence="5">Belongs to the archaeal Rpo6/eukaryotic RPB6 RNA polymerase subunit family.</text>
</comment>
<name>A0AB34G7W8_9HYPO</name>
<evidence type="ECO:0000256" key="1">
    <source>
        <dbReference type="ARBA" id="ARBA00004123"/>
    </source>
</evidence>
<dbReference type="GO" id="GO:0006366">
    <property type="term" value="P:transcription by RNA polymerase II"/>
    <property type="evidence" value="ECO:0007669"/>
    <property type="project" value="TreeGrafter"/>
</dbReference>
<comment type="caution">
    <text evidence="7">The sequence shown here is derived from an EMBL/GenBank/DDBJ whole genome shotgun (WGS) entry which is preliminary data.</text>
</comment>
<dbReference type="Proteomes" id="UP001163105">
    <property type="component" value="Unassembled WGS sequence"/>
</dbReference>
<dbReference type="FunFam" id="3.90.940.10:FF:000009">
    <property type="entry name" value="DNA-directed RNA polymerases I"/>
    <property type="match status" value="1"/>
</dbReference>
<feature type="compositionally biased region" description="Acidic residues" evidence="6">
    <location>
        <begin position="16"/>
        <end position="47"/>
    </location>
</feature>
<evidence type="ECO:0000256" key="5">
    <source>
        <dbReference type="ARBA" id="ARBA00025773"/>
    </source>
</evidence>
<dbReference type="GO" id="GO:0005666">
    <property type="term" value="C:RNA polymerase III complex"/>
    <property type="evidence" value="ECO:0007669"/>
    <property type="project" value="TreeGrafter"/>
</dbReference>
<keyword evidence="3" id="KW-0804">Transcription</keyword>
<dbReference type="GO" id="GO:0005665">
    <property type="term" value="C:RNA polymerase II, core complex"/>
    <property type="evidence" value="ECO:0007669"/>
    <property type="project" value="InterPro"/>
</dbReference>
<dbReference type="EMBL" id="JAQHRD010000001">
    <property type="protein sequence ID" value="KAJ6446636.1"/>
    <property type="molecule type" value="Genomic_DNA"/>
</dbReference>
<dbReference type="Pfam" id="PF01192">
    <property type="entry name" value="RNA_pol_Rpb6"/>
    <property type="match status" value="1"/>
</dbReference>
<gene>
    <name evidence="7" type="primary">RPABC2</name>
    <name evidence="7" type="ORF">O9K51_01409</name>
</gene>
<dbReference type="HAMAP" id="MF_00192">
    <property type="entry name" value="RNApol_arch_Rpo6"/>
    <property type="match status" value="1"/>
</dbReference>
<evidence type="ECO:0000256" key="3">
    <source>
        <dbReference type="ARBA" id="ARBA00023163"/>
    </source>
</evidence>
<evidence type="ECO:0000256" key="6">
    <source>
        <dbReference type="SAM" id="MobiDB-lite"/>
    </source>
</evidence>
<dbReference type="InterPro" id="IPR020708">
    <property type="entry name" value="DNA-dir_RNA_polK_14-18kDa_CS"/>
</dbReference>
<organism evidence="7 8">
    <name type="scientific">Purpureocillium lavendulum</name>
    <dbReference type="NCBI Taxonomy" id="1247861"/>
    <lineage>
        <taxon>Eukaryota</taxon>
        <taxon>Fungi</taxon>
        <taxon>Dikarya</taxon>
        <taxon>Ascomycota</taxon>
        <taxon>Pezizomycotina</taxon>
        <taxon>Sordariomycetes</taxon>
        <taxon>Hypocreomycetidae</taxon>
        <taxon>Hypocreales</taxon>
        <taxon>Ophiocordycipitaceae</taxon>
        <taxon>Purpureocillium</taxon>
    </lineage>
</organism>
<dbReference type="GO" id="GO:0003677">
    <property type="term" value="F:DNA binding"/>
    <property type="evidence" value="ECO:0007669"/>
    <property type="project" value="InterPro"/>
</dbReference>
<dbReference type="SUPFAM" id="SSF63562">
    <property type="entry name" value="RPB6/omega subunit-like"/>
    <property type="match status" value="1"/>
</dbReference>
<dbReference type="PANTHER" id="PTHR47227:SF5">
    <property type="entry name" value="DNA-DIRECTED RNA POLYMERASES I, II, AND III SUBUNIT RPABC2"/>
    <property type="match status" value="1"/>
</dbReference>
<dbReference type="InterPro" id="IPR036161">
    <property type="entry name" value="RPB6/omega-like_sf"/>
</dbReference>
<evidence type="ECO:0000313" key="7">
    <source>
        <dbReference type="EMBL" id="KAJ6446636.1"/>
    </source>
</evidence>
<dbReference type="PIRSF" id="PIRSF500154">
    <property type="entry name" value="RPB6"/>
    <property type="match status" value="1"/>
</dbReference>
<dbReference type="GO" id="GO:0005736">
    <property type="term" value="C:RNA polymerase I complex"/>
    <property type="evidence" value="ECO:0007669"/>
    <property type="project" value="TreeGrafter"/>
</dbReference>
<feature type="region of interest" description="Disordered" evidence="6">
    <location>
        <begin position="1"/>
        <end position="81"/>
    </location>
</feature>
<dbReference type="GO" id="GO:0006360">
    <property type="term" value="P:transcription by RNA polymerase I"/>
    <property type="evidence" value="ECO:0007669"/>
    <property type="project" value="TreeGrafter"/>
</dbReference>
<dbReference type="PIRSF" id="PIRSF000778">
    <property type="entry name" value="RpoK/RPB6"/>
    <property type="match status" value="1"/>
</dbReference>
<dbReference type="InterPro" id="IPR028363">
    <property type="entry name" value="RPB6"/>
</dbReference>
<dbReference type="NCBIfam" id="NF002208">
    <property type="entry name" value="PRK01099.1-3"/>
    <property type="match status" value="1"/>
</dbReference>
<dbReference type="AlphaFoldDB" id="A0AB34G7W8"/>
<proteinExistence type="inferred from homology"/>
<dbReference type="GO" id="GO:0042797">
    <property type="term" value="P:tRNA transcription by RNA polymerase III"/>
    <property type="evidence" value="ECO:0007669"/>
    <property type="project" value="TreeGrafter"/>
</dbReference>
<feature type="compositionally biased region" description="Basic and acidic residues" evidence="6">
    <location>
        <begin position="64"/>
        <end position="79"/>
    </location>
</feature>
<protein>
    <submittedName>
        <fullName evidence="7">DNA-directed RNA polymerase I, II, III 18kD subunit</fullName>
    </submittedName>
</protein>
<dbReference type="SMART" id="SM01409">
    <property type="entry name" value="RNA_pol_Rpb6"/>
    <property type="match status" value="1"/>
</dbReference>
<keyword evidence="2 7" id="KW-0240">DNA-directed RNA polymerase</keyword>
<evidence type="ECO:0000256" key="4">
    <source>
        <dbReference type="ARBA" id="ARBA00023242"/>
    </source>
</evidence>
<dbReference type="InterPro" id="IPR006110">
    <property type="entry name" value="Pol_omega/Rpo6/RPB6"/>
</dbReference>
<dbReference type="PROSITE" id="PS01111">
    <property type="entry name" value="RNA_POL_K_14KD"/>
    <property type="match status" value="1"/>
</dbReference>
<evidence type="ECO:0000256" key="2">
    <source>
        <dbReference type="ARBA" id="ARBA00022478"/>
    </source>
</evidence>
<sequence length="320" mass="35724">MSDFGDDDVGVGGDEPMLEEEEVTEYYDPEVVDEEDPERAAEGDDQDNVIISGDPSAAANALKGGEKSTKDKKIPEGDRTTTPYMTKYERARILGTRALQISMNAPVLVDLEGETDPLQIAIKELREKKIPLIVRRYMPDGYYEDWTCEELLHSARSRLTYIGPSVQVVPCPRPLLAAEYETQTAYWHGLDDTTSALVLLGLPRRTADRILDVAAGTLRSIYDVCGPYIEANVFLAGMNGCTYKTVGDQLSATFAPLVHWQVGGDIPFFPKTILELLGMSEKKLDYVLVCLGDRPLPEGWCLLEKRRRLGRRWIDGFDTI</sequence>
<dbReference type="InterPro" id="IPR006111">
    <property type="entry name" value="Rpo6/Rpb6"/>
</dbReference>
<keyword evidence="8" id="KW-1185">Reference proteome</keyword>